<dbReference type="InterPro" id="IPR024478">
    <property type="entry name" value="HlyB_4HB_MCP"/>
</dbReference>
<dbReference type="SUPFAM" id="SSF58104">
    <property type="entry name" value="Methyl-accepting chemotaxis protein (MCP) signaling domain"/>
    <property type="match status" value="1"/>
</dbReference>
<feature type="transmembrane region" description="Helical" evidence="6">
    <location>
        <begin position="179"/>
        <end position="201"/>
    </location>
</feature>
<dbReference type="GO" id="GO:0007165">
    <property type="term" value="P:signal transduction"/>
    <property type="evidence" value="ECO:0007669"/>
    <property type="project" value="UniProtKB-KW"/>
</dbReference>
<dbReference type="PROSITE" id="PS50885">
    <property type="entry name" value="HAMP"/>
    <property type="match status" value="1"/>
</dbReference>
<dbReference type="SMART" id="SM00283">
    <property type="entry name" value="MA"/>
    <property type="match status" value="1"/>
</dbReference>
<dbReference type="SMART" id="SM00304">
    <property type="entry name" value="HAMP"/>
    <property type="match status" value="1"/>
</dbReference>
<evidence type="ECO:0000313" key="9">
    <source>
        <dbReference type="EMBL" id="NWF47682.1"/>
    </source>
</evidence>
<dbReference type="PROSITE" id="PS50111">
    <property type="entry name" value="CHEMOTAXIS_TRANSDUC_2"/>
    <property type="match status" value="1"/>
</dbReference>
<keyword evidence="4" id="KW-0807">Transducer</keyword>
<dbReference type="PANTHER" id="PTHR43531:SF14">
    <property type="entry name" value="METHYL-ACCEPTING CHEMOTAXIS PROTEIN I-RELATED"/>
    <property type="match status" value="1"/>
</dbReference>
<comment type="subcellular location">
    <subcellularLocation>
        <location evidence="1">Membrane</location>
    </subcellularLocation>
</comment>
<keyword evidence="2" id="KW-0488">Methylation</keyword>
<dbReference type="GO" id="GO:0005886">
    <property type="term" value="C:plasma membrane"/>
    <property type="evidence" value="ECO:0007669"/>
    <property type="project" value="TreeGrafter"/>
</dbReference>
<dbReference type="CDD" id="cd19411">
    <property type="entry name" value="MCP2201-like_sensor"/>
    <property type="match status" value="1"/>
</dbReference>
<feature type="domain" description="HAMP" evidence="8">
    <location>
        <begin position="378"/>
        <end position="430"/>
    </location>
</feature>
<accession>A0A7Y8KZH8</accession>
<reference evidence="9 10" key="1">
    <citation type="submission" date="2019-09" db="EMBL/GenBank/DDBJ databases">
        <title>Hydrogenophaga aromatica sp. nov., isolated from a para-xylene-degrading enrichment culture.</title>
        <authorList>
            <person name="Tancsics A."/>
            <person name="Banerjee S."/>
        </authorList>
    </citation>
    <scope>NUCLEOTIDE SEQUENCE [LARGE SCALE GENOMIC DNA]</scope>
    <source>
        <strain evidence="9 10">D2P1</strain>
    </source>
</reference>
<evidence type="ECO:0000256" key="6">
    <source>
        <dbReference type="SAM" id="Phobius"/>
    </source>
</evidence>
<dbReference type="InterPro" id="IPR047347">
    <property type="entry name" value="YvaQ-like_sensor"/>
</dbReference>
<comment type="similarity">
    <text evidence="3">Belongs to the methyl-accepting chemotaxis (MCP) protein family.</text>
</comment>
<feature type="transmembrane region" description="Helical" evidence="6">
    <location>
        <begin position="357"/>
        <end position="377"/>
    </location>
</feature>
<evidence type="ECO:0000256" key="1">
    <source>
        <dbReference type="ARBA" id="ARBA00004370"/>
    </source>
</evidence>
<sequence length="686" mass="71696">MCSILPGVSGATPAPPARLSPAPAGTRFPARSATRPCGCWVRCGCPATRSRRWRNIAHPAWTSGRPKRRSPCISIPATAARSGPARRVANRSCATPNTVATTRTGASGSWIRGGWTCANRRCEPCRRVLRIAPSAHGPSSIGVFSGRRASRCMSHQAVVCTRQGIFMGFVSRFRIGTRLAMGFGLMLLLIAGMIVSSYGALQHIGAENSQLIDQELVKVSAVAVIDTTTRANGLNTTELLLVEPAQLPVIQARMQQNRLAIDEALKTLDRLVVKPEGRAALSELQTARAAYVASFAKIAPLVQAGQIDEARQLVHKETLPALGRLQQPIDTLRQLQDTLAQQHGAAVTAGITSARNLMLVLGGAALVLGLVASALLARSIVLPLRNGVVVANRIAAGDLTQTVEASGKDEVADLLRAIGTMQAGLRQLVAQVHQGVEHVGSASSQIASANKDLSGRTEAQASALEQSAAAMEELTSAIAINADNAQEARTLAVNASTVAEAGGETVGSVVRTMRSIDESSRRIGEIIGVIDGIAFQTNILALNAAVEAARAGEQGRGFAVVASEVRSLAGRSAEAARQIKQLVAASMEQVNSGTALADQAGHAMTDVVGAIKRVSQLVVDISTAMREQSTGVGQVGEAIAQLDQTTQQNAALVEETAAASQSLDDQARSLVASVALFRIDATAQMA</sequence>
<dbReference type="FunFam" id="1.10.287.950:FF:000001">
    <property type="entry name" value="Methyl-accepting chemotaxis sensory transducer"/>
    <property type="match status" value="1"/>
</dbReference>
<dbReference type="InterPro" id="IPR003660">
    <property type="entry name" value="HAMP_dom"/>
</dbReference>
<protein>
    <submittedName>
        <fullName evidence="9">HAMP domain-containing protein</fullName>
    </submittedName>
</protein>
<evidence type="ECO:0000256" key="5">
    <source>
        <dbReference type="SAM" id="MobiDB-lite"/>
    </source>
</evidence>
<organism evidence="9 10">
    <name type="scientific">Hydrogenophaga aromaticivorans</name>
    <dbReference type="NCBI Taxonomy" id="2610898"/>
    <lineage>
        <taxon>Bacteria</taxon>
        <taxon>Pseudomonadati</taxon>
        <taxon>Pseudomonadota</taxon>
        <taxon>Betaproteobacteria</taxon>
        <taxon>Burkholderiales</taxon>
        <taxon>Comamonadaceae</taxon>
        <taxon>Hydrogenophaga</taxon>
    </lineage>
</organism>
<dbReference type="GO" id="GO:0004888">
    <property type="term" value="F:transmembrane signaling receptor activity"/>
    <property type="evidence" value="ECO:0007669"/>
    <property type="project" value="InterPro"/>
</dbReference>
<dbReference type="Gene3D" id="1.10.287.950">
    <property type="entry name" value="Methyl-accepting chemotaxis protein"/>
    <property type="match status" value="1"/>
</dbReference>
<evidence type="ECO:0000256" key="2">
    <source>
        <dbReference type="ARBA" id="ARBA00022481"/>
    </source>
</evidence>
<dbReference type="InterPro" id="IPR004090">
    <property type="entry name" value="Chemotax_Me-accpt_rcpt"/>
</dbReference>
<proteinExistence type="inferred from homology"/>
<comment type="caution">
    <text evidence="9">The sequence shown here is derived from an EMBL/GenBank/DDBJ whole genome shotgun (WGS) entry which is preliminary data.</text>
</comment>
<dbReference type="AlphaFoldDB" id="A0A7Y8KZH8"/>
<dbReference type="Pfam" id="PF12729">
    <property type="entry name" value="4HB_MCP_1"/>
    <property type="match status" value="1"/>
</dbReference>
<dbReference type="Pfam" id="PF00015">
    <property type="entry name" value="MCPsignal"/>
    <property type="match status" value="1"/>
</dbReference>
<gene>
    <name evidence="9" type="ORF">F3K02_20865</name>
</gene>
<evidence type="ECO:0000256" key="4">
    <source>
        <dbReference type="PROSITE-ProRule" id="PRU00284"/>
    </source>
</evidence>
<evidence type="ECO:0000313" key="10">
    <source>
        <dbReference type="Proteomes" id="UP000545507"/>
    </source>
</evidence>
<dbReference type="Pfam" id="PF00672">
    <property type="entry name" value="HAMP"/>
    <property type="match status" value="1"/>
</dbReference>
<dbReference type="PRINTS" id="PR00260">
    <property type="entry name" value="CHEMTRNSDUCR"/>
</dbReference>
<dbReference type="PANTHER" id="PTHR43531">
    <property type="entry name" value="PROTEIN ICFG"/>
    <property type="match status" value="1"/>
</dbReference>
<dbReference type="Proteomes" id="UP000545507">
    <property type="component" value="Unassembled WGS sequence"/>
</dbReference>
<keyword evidence="6" id="KW-0472">Membrane</keyword>
<dbReference type="EMBL" id="VYGV01000018">
    <property type="protein sequence ID" value="NWF47682.1"/>
    <property type="molecule type" value="Genomic_DNA"/>
</dbReference>
<feature type="region of interest" description="Disordered" evidence="5">
    <location>
        <begin position="1"/>
        <end position="31"/>
    </location>
</feature>
<dbReference type="CDD" id="cd11386">
    <property type="entry name" value="MCP_signal"/>
    <property type="match status" value="1"/>
</dbReference>
<name>A0A7Y8KZH8_9BURK</name>
<feature type="domain" description="Methyl-accepting transducer" evidence="7">
    <location>
        <begin position="435"/>
        <end position="664"/>
    </location>
</feature>
<keyword evidence="6" id="KW-0812">Transmembrane</keyword>
<dbReference type="CDD" id="cd06225">
    <property type="entry name" value="HAMP"/>
    <property type="match status" value="1"/>
</dbReference>
<keyword evidence="6" id="KW-1133">Transmembrane helix</keyword>
<evidence type="ECO:0000259" key="7">
    <source>
        <dbReference type="PROSITE" id="PS50111"/>
    </source>
</evidence>
<evidence type="ECO:0000256" key="3">
    <source>
        <dbReference type="ARBA" id="ARBA00029447"/>
    </source>
</evidence>
<dbReference type="InterPro" id="IPR051310">
    <property type="entry name" value="MCP_chemotaxis"/>
</dbReference>
<keyword evidence="10" id="KW-1185">Reference proteome</keyword>
<dbReference type="InterPro" id="IPR004089">
    <property type="entry name" value="MCPsignal_dom"/>
</dbReference>
<evidence type="ECO:0000259" key="8">
    <source>
        <dbReference type="PROSITE" id="PS50885"/>
    </source>
</evidence>
<dbReference type="GO" id="GO:0006935">
    <property type="term" value="P:chemotaxis"/>
    <property type="evidence" value="ECO:0007669"/>
    <property type="project" value="InterPro"/>
</dbReference>